<evidence type="ECO:0000256" key="8">
    <source>
        <dbReference type="ARBA" id="ARBA00023136"/>
    </source>
</evidence>
<evidence type="ECO:0000256" key="2">
    <source>
        <dbReference type="ARBA" id="ARBA00009047"/>
    </source>
</evidence>
<evidence type="ECO:0000256" key="6">
    <source>
        <dbReference type="ARBA" id="ARBA00022692"/>
    </source>
</evidence>
<feature type="transmembrane region" description="Helical" evidence="9">
    <location>
        <begin position="535"/>
        <end position="556"/>
    </location>
</feature>
<dbReference type="EMBL" id="AGDY01000006">
    <property type="protein sequence ID" value="EMB21630.1"/>
    <property type="molecule type" value="Genomic_DNA"/>
</dbReference>
<evidence type="ECO:0000256" key="4">
    <source>
        <dbReference type="ARBA" id="ARBA00022475"/>
    </source>
</evidence>
<protein>
    <recommendedName>
        <fullName evidence="10">ABC transmembrane type-1 domain-containing protein</fullName>
    </recommendedName>
</protein>
<dbReference type="InterPro" id="IPR035906">
    <property type="entry name" value="MetI-like_sf"/>
</dbReference>
<comment type="subcellular location">
    <subcellularLocation>
        <location evidence="1 9">Cell membrane</location>
        <topology evidence="1 9">Multi-pass membrane protein</topology>
    </subcellularLocation>
</comment>
<keyword evidence="7 9" id="KW-1133">Transmembrane helix</keyword>
<feature type="transmembrane region" description="Helical" evidence="9">
    <location>
        <begin position="450"/>
        <end position="472"/>
    </location>
</feature>
<dbReference type="Pfam" id="PF00528">
    <property type="entry name" value="BPD_transp_1"/>
    <property type="match status" value="1"/>
</dbReference>
<proteinExistence type="inferred from homology"/>
<accession>A0A0F6MQF8</accession>
<evidence type="ECO:0000256" key="9">
    <source>
        <dbReference type="RuleBase" id="RU363032"/>
    </source>
</evidence>
<dbReference type="Proteomes" id="UP000011701">
    <property type="component" value="Chromosome"/>
</dbReference>
<dbReference type="GO" id="GO:0015423">
    <property type="term" value="F:ABC-type maltose transporter activity"/>
    <property type="evidence" value="ECO:0007669"/>
    <property type="project" value="TreeGrafter"/>
</dbReference>
<dbReference type="PROSITE" id="PS50928">
    <property type="entry name" value="ABC_TM1"/>
    <property type="match status" value="1"/>
</dbReference>
<evidence type="ECO:0000259" key="10">
    <source>
        <dbReference type="PROSITE" id="PS50928"/>
    </source>
</evidence>
<dbReference type="CDD" id="cd06261">
    <property type="entry name" value="TM_PBP2"/>
    <property type="match status" value="1"/>
</dbReference>
<evidence type="ECO:0000256" key="3">
    <source>
        <dbReference type="ARBA" id="ARBA00022448"/>
    </source>
</evidence>
<sequence length="677" mass="76995">MTYSKTLSDGIGNIHPRKNLYLLELAEADSVKRKELKAAKSSHEYNIKLEDFKVKRKEFLKTLKRKTKQYSASHREDAATDYLNLRLFKAERKKEFYKDFAELSYDAFLEAKIAELEIRYIPDILAHKALLQKKLQTVKEKLADIDEDERTIIQKTIELTVAERKEKLKTELKTLSEKYTSKSISKKAYKTECKIKRAAYKEDVLAVSFTDPKVSLQEEIKNITYRLKIDIKTKLNVLESDIADVRRKTPIELERFPLISVFTCFLPGLGQLLNKQYVKAGIFFLFSLFIYLIAFPYILGYTNYQGSGISGLIGLAEGGTKIDKSIIFMIEGIIALILILFSVLLYTVSFKDVRKVEVNALKGIRRKTWFESKRSIEREGFPYLVSAPALIVIVFIVIVPILTTVFISFTNMDPVHQNKFSWIGLQNYKTLITGHGVAGKAFYLILGWTLIWTVGASTLSIVIGFVLSLIVNQERIKGKSVFRTIYLLPWAVPAFITIMFFSIMASRGGTISELLEKLFGISIDIKNNPHLTRTALILLQSWLGSAYIFLLSTGVLQGIPKDLYEAAEIDGATGFQRTMKITVPLVLYQTAPLLIMQYTFNFNNFSIIYLFNLGGPFNPTKYGNLAGSSDILISYIYKLTIENQYQAIGAAITIGISLVLMVFAFLNFRRTKAFKED</sequence>
<dbReference type="PANTHER" id="PTHR47314:SF1">
    <property type="entry name" value="MALTOSE_MALTODEXTRIN TRANSPORT SYSTEM PERMEASE PROTEIN MALF"/>
    <property type="match status" value="1"/>
</dbReference>
<organism evidence="11">
    <name type="scientific">Treponema denticola OTK</name>
    <dbReference type="NCBI Taxonomy" id="999434"/>
    <lineage>
        <taxon>Bacteria</taxon>
        <taxon>Pseudomonadati</taxon>
        <taxon>Spirochaetota</taxon>
        <taxon>Spirochaetia</taxon>
        <taxon>Spirochaetales</taxon>
        <taxon>Treponemataceae</taxon>
        <taxon>Treponema</taxon>
    </lineage>
</organism>
<feature type="transmembrane region" description="Helical" evidence="9">
    <location>
        <begin position="280"/>
        <end position="299"/>
    </location>
</feature>
<dbReference type="PATRIC" id="fig|999434.4.peg.1455"/>
<feature type="transmembrane region" description="Helical" evidence="9">
    <location>
        <begin position="585"/>
        <end position="611"/>
    </location>
</feature>
<gene>
    <name evidence="11" type="ORF">HMPREF9723_01403</name>
</gene>
<keyword evidence="6 9" id="KW-0812">Transmembrane</keyword>
<comment type="similarity">
    <text evidence="2">Belongs to the binding-protein-dependent transport system permease family. MalFG subfamily.</text>
</comment>
<dbReference type="HOGENOM" id="CLU_020068_0_0_12"/>
<dbReference type="AlphaFoldDB" id="A0A0F6MQF8"/>
<evidence type="ECO:0000256" key="1">
    <source>
        <dbReference type="ARBA" id="ARBA00004651"/>
    </source>
</evidence>
<dbReference type="GO" id="GO:1990060">
    <property type="term" value="C:maltose transport complex"/>
    <property type="evidence" value="ECO:0007669"/>
    <property type="project" value="TreeGrafter"/>
</dbReference>
<keyword evidence="3 9" id="KW-0813">Transport</keyword>
<feature type="domain" description="ABC transmembrane type-1" evidence="10">
    <location>
        <begin position="446"/>
        <end position="669"/>
    </location>
</feature>
<feature type="transmembrane region" description="Helical" evidence="9">
    <location>
        <begin position="383"/>
        <end position="409"/>
    </location>
</feature>
<dbReference type="Gene3D" id="1.10.3720.10">
    <property type="entry name" value="MetI-like"/>
    <property type="match status" value="1"/>
</dbReference>
<feature type="transmembrane region" description="Helical" evidence="9">
    <location>
        <begin position="647"/>
        <end position="668"/>
    </location>
</feature>
<dbReference type="PANTHER" id="PTHR47314">
    <property type="entry name" value="MALTOSE/MALTODEXTRIN TRANSPORT SYSTEM PERMEASE PROTEIN MALF"/>
    <property type="match status" value="1"/>
</dbReference>
<comment type="caution">
    <text evidence="11">The sequence shown here is derived from an EMBL/GenBank/DDBJ whole genome shotgun (WGS) entry which is preliminary data.</text>
</comment>
<name>A0A0F6MQF8_TREDN</name>
<keyword evidence="8 9" id="KW-0472">Membrane</keyword>
<feature type="transmembrane region" description="Helical" evidence="9">
    <location>
        <begin position="326"/>
        <end position="346"/>
    </location>
</feature>
<keyword evidence="4" id="KW-1003">Cell membrane</keyword>
<dbReference type="RefSeq" id="WP_002692170.1">
    <property type="nucleotide sequence ID" value="NZ_CM001797.1"/>
</dbReference>
<keyword evidence="5" id="KW-0762">Sugar transport</keyword>
<dbReference type="GO" id="GO:0042956">
    <property type="term" value="P:maltodextrin transmembrane transport"/>
    <property type="evidence" value="ECO:0007669"/>
    <property type="project" value="TreeGrafter"/>
</dbReference>
<dbReference type="InterPro" id="IPR000515">
    <property type="entry name" value="MetI-like"/>
</dbReference>
<feature type="transmembrane region" description="Helical" evidence="9">
    <location>
        <begin position="484"/>
        <end position="505"/>
    </location>
</feature>
<feature type="transmembrane region" description="Helical" evidence="9">
    <location>
        <begin position="256"/>
        <end position="273"/>
    </location>
</feature>
<dbReference type="SUPFAM" id="SSF160964">
    <property type="entry name" value="MalF N-terminal region-like"/>
    <property type="match status" value="1"/>
</dbReference>
<dbReference type="SUPFAM" id="SSF161098">
    <property type="entry name" value="MetI-like"/>
    <property type="match status" value="1"/>
</dbReference>
<reference evidence="11" key="1">
    <citation type="submission" date="2012-01" db="EMBL/GenBank/DDBJ databases">
        <title>The Genome Sequence of Treponema denticola OTK.</title>
        <authorList>
            <consortium name="The Broad Institute Genome Sequencing Platform"/>
            <person name="Earl A."/>
            <person name="Ward D."/>
            <person name="Feldgarden M."/>
            <person name="Gevers D."/>
            <person name="Blanton J.M."/>
            <person name="Fenno C.J."/>
            <person name="Baranova O.V."/>
            <person name="Mathney J."/>
            <person name="Dewhirst F.E."/>
            <person name="Izard J."/>
            <person name="Young S.K."/>
            <person name="Zeng Q."/>
            <person name="Gargeya S."/>
            <person name="Fitzgerald M."/>
            <person name="Haas B."/>
            <person name="Abouelleil A."/>
            <person name="Alvarado L."/>
            <person name="Arachchi H.M."/>
            <person name="Berlin A."/>
            <person name="Chapman S.B."/>
            <person name="Gearin G."/>
            <person name="Goldberg J."/>
            <person name="Griggs A."/>
            <person name="Gujja S."/>
            <person name="Hansen M."/>
            <person name="Heiman D."/>
            <person name="Howarth C."/>
            <person name="Larimer J."/>
            <person name="Lui A."/>
            <person name="MacDonald P.J.P."/>
            <person name="McCowen C."/>
            <person name="Montmayeur A."/>
            <person name="Murphy C."/>
            <person name="Neiman D."/>
            <person name="Pearson M."/>
            <person name="Priest M."/>
            <person name="Roberts A."/>
            <person name="Saif S."/>
            <person name="Shea T."/>
            <person name="Sisk P."/>
            <person name="Stolte C."/>
            <person name="Sykes S."/>
            <person name="Wortman J."/>
            <person name="Nusbaum C."/>
            <person name="Birren B."/>
        </authorList>
    </citation>
    <scope>NUCLEOTIDE SEQUENCE [LARGE SCALE GENOMIC DNA]</scope>
    <source>
        <strain evidence="11">OTK</strain>
    </source>
</reference>
<evidence type="ECO:0000256" key="5">
    <source>
        <dbReference type="ARBA" id="ARBA00022597"/>
    </source>
</evidence>
<evidence type="ECO:0000256" key="7">
    <source>
        <dbReference type="ARBA" id="ARBA00022989"/>
    </source>
</evidence>
<evidence type="ECO:0000313" key="11">
    <source>
        <dbReference type="EMBL" id="EMB21630.1"/>
    </source>
</evidence>